<evidence type="ECO:0000313" key="1">
    <source>
        <dbReference type="EMBL" id="KAA3502577.1"/>
    </source>
</evidence>
<proteinExistence type="predicted"/>
<protein>
    <submittedName>
        <fullName evidence="1">Uncharacterized protein</fullName>
    </submittedName>
</protein>
<gene>
    <name evidence="1" type="ORF">DXM27_06185</name>
</gene>
<dbReference type="EMBL" id="QRFF01000002">
    <property type="protein sequence ID" value="KAA3502577.1"/>
    <property type="molecule type" value="Genomic_DNA"/>
</dbReference>
<accession>A0AA88JQ88</accession>
<dbReference type="AlphaFoldDB" id="A0AA88JQ88"/>
<dbReference type="Proteomes" id="UP000473658">
    <property type="component" value="Unassembled WGS sequence"/>
</dbReference>
<reference evidence="1 2" key="1">
    <citation type="submission" date="2018-08" db="EMBL/GenBank/DDBJ databases">
        <title>Crown Gall in kiwifruit.</title>
        <authorList>
            <person name="Visnovsky S.B."/>
            <person name="Pitman A.R."/>
        </authorList>
    </citation>
    <scope>NUCLEOTIDE SEQUENCE [LARGE SCALE GENOMIC DNA]</scope>
    <source>
        <strain evidence="1 2">SBV_302_78_2</strain>
    </source>
</reference>
<name>A0AA88JQ88_RHIRH</name>
<evidence type="ECO:0000313" key="2">
    <source>
        <dbReference type="Proteomes" id="UP000473658"/>
    </source>
</evidence>
<organism evidence="1 2">
    <name type="scientific">Rhizobium rhizogenes</name>
    <name type="common">Agrobacterium rhizogenes</name>
    <dbReference type="NCBI Taxonomy" id="359"/>
    <lineage>
        <taxon>Bacteria</taxon>
        <taxon>Pseudomonadati</taxon>
        <taxon>Pseudomonadota</taxon>
        <taxon>Alphaproteobacteria</taxon>
        <taxon>Hyphomicrobiales</taxon>
        <taxon>Rhizobiaceae</taxon>
        <taxon>Rhizobium/Agrobacterium group</taxon>
        <taxon>Rhizobium</taxon>
    </lineage>
</organism>
<sequence>MIGTTINIEERVTRIEDALERAAAGQDPVVFVNEALGGIGDLAFSGFTRSIAGPSKSAICALLEDVKPLLAHSVIGKIASSDVYEFLDAARELVGLMDDRHARKCLLQVGLLKGNLTRLVLLRELATLQTTNAN</sequence>
<dbReference type="RefSeq" id="WP_149898304.1">
    <property type="nucleotide sequence ID" value="NZ_QRFF01000002.1"/>
</dbReference>
<comment type="caution">
    <text evidence="1">The sequence shown here is derived from an EMBL/GenBank/DDBJ whole genome shotgun (WGS) entry which is preliminary data.</text>
</comment>